<dbReference type="Proteomes" id="UP000616724">
    <property type="component" value="Unassembled WGS sequence"/>
</dbReference>
<reference evidence="1 2" key="1">
    <citation type="submission" date="2021-01" db="EMBL/GenBank/DDBJ databases">
        <title>Whole genome shotgun sequence of Planobispora longispora NBRC 13918.</title>
        <authorList>
            <person name="Komaki H."/>
            <person name="Tamura T."/>
        </authorList>
    </citation>
    <scope>NUCLEOTIDE SEQUENCE [LARGE SCALE GENOMIC DNA]</scope>
    <source>
        <strain evidence="1 2">NBRC 13918</strain>
    </source>
</reference>
<comment type="caution">
    <text evidence="1">The sequence shown here is derived from an EMBL/GenBank/DDBJ whole genome shotgun (WGS) entry which is preliminary data.</text>
</comment>
<proteinExistence type="predicted"/>
<protein>
    <submittedName>
        <fullName evidence="1">Uncharacterized protein</fullName>
    </submittedName>
</protein>
<sequence length="54" mass="5740">MTVVDLDGGTAAVLRKPENADSEPVTGLYREGGLVGWRSESAGVSRVLNLRALR</sequence>
<name>A0A8J3RI94_9ACTN</name>
<organism evidence="1 2">
    <name type="scientific">Planobispora longispora</name>
    <dbReference type="NCBI Taxonomy" id="28887"/>
    <lineage>
        <taxon>Bacteria</taxon>
        <taxon>Bacillati</taxon>
        <taxon>Actinomycetota</taxon>
        <taxon>Actinomycetes</taxon>
        <taxon>Streptosporangiales</taxon>
        <taxon>Streptosporangiaceae</taxon>
        <taxon>Planobispora</taxon>
    </lineage>
</organism>
<dbReference type="AlphaFoldDB" id="A0A8J3RI94"/>
<keyword evidence="2" id="KW-1185">Reference proteome</keyword>
<dbReference type="EMBL" id="BOOH01000015">
    <property type="protein sequence ID" value="GIH75205.1"/>
    <property type="molecule type" value="Genomic_DNA"/>
</dbReference>
<accession>A0A8J3RI94</accession>
<evidence type="ECO:0000313" key="1">
    <source>
        <dbReference type="EMBL" id="GIH75205.1"/>
    </source>
</evidence>
<gene>
    <name evidence="1" type="ORF">Plo01_16340</name>
</gene>
<evidence type="ECO:0000313" key="2">
    <source>
        <dbReference type="Proteomes" id="UP000616724"/>
    </source>
</evidence>